<evidence type="ECO:0000313" key="1">
    <source>
        <dbReference type="EMBL" id="OGY11286.1"/>
    </source>
</evidence>
<organism evidence="1 2">
    <name type="scientific">Candidatus Blackburnbacteria bacterium RIFCSPHIGHO2_02_FULL_44_20</name>
    <dbReference type="NCBI Taxonomy" id="1797516"/>
    <lineage>
        <taxon>Bacteria</taxon>
        <taxon>Candidatus Blackburniibacteriota</taxon>
    </lineage>
</organism>
<dbReference type="Proteomes" id="UP000178319">
    <property type="component" value="Unassembled WGS sequence"/>
</dbReference>
<name>A0A1G1V7D2_9BACT</name>
<dbReference type="EMBL" id="MHBZ01000020">
    <property type="protein sequence ID" value="OGY11286.1"/>
    <property type="molecule type" value="Genomic_DNA"/>
</dbReference>
<sequence>MLLSSEKQALDYIYKSAGDKPFAVGSLTIPYSINTTWNYLFEWYGRQKYNYLPVWVGPVAQGYPGSIPVSNVRSDLPTLQFLIVEPTVGIDSYTLQKFFREENYFTRIEEEKAFGTITVQRRQRI</sequence>
<gene>
    <name evidence="1" type="ORF">A3D26_02180</name>
</gene>
<accession>A0A1G1V7D2</accession>
<proteinExistence type="predicted"/>
<evidence type="ECO:0000313" key="2">
    <source>
        <dbReference type="Proteomes" id="UP000178319"/>
    </source>
</evidence>
<protein>
    <submittedName>
        <fullName evidence="1">Uncharacterized protein</fullName>
    </submittedName>
</protein>
<reference evidence="1 2" key="1">
    <citation type="journal article" date="2016" name="Nat. Commun.">
        <title>Thousands of microbial genomes shed light on interconnected biogeochemical processes in an aquifer system.</title>
        <authorList>
            <person name="Anantharaman K."/>
            <person name="Brown C.T."/>
            <person name="Hug L.A."/>
            <person name="Sharon I."/>
            <person name="Castelle C.J."/>
            <person name="Probst A.J."/>
            <person name="Thomas B.C."/>
            <person name="Singh A."/>
            <person name="Wilkins M.J."/>
            <person name="Karaoz U."/>
            <person name="Brodie E.L."/>
            <person name="Williams K.H."/>
            <person name="Hubbard S.S."/>
            <person name="Banfield J.F."/>
        </authorList>
    </citation>
    <scope>NUCLEOTIDE SEQUENCE [LARGE SCALE GENOMIC DNA]</scope>
</reference>
<comment type="caution">
    <text evidence="1">The sequence shown here is derived from an EMBL/GenBank/DDBJ whole genome shotgun (WGS) entry which is preliminary data.</text>
</comment>
<dbReference type="AlphaFoldDB" id="A0A1G1V7D2"/>